<dbReference type="InParanoid" id="C7ZQG8"/>
<dbReference type="VEuPathDB" id="FungiDB:NECHADRAFT_102289"/>
<dbReference type="EMBL" id="GG698992">
    <property type="protein sequence ID" value="EEU33745.1"/>
    <property type="molecule type" value="Genomic_DNA"/>
</dbReference>
<gene>
    <name evidence="2" type="ORF">NECHADRAFT_102289</name>
</gene>
<keyword evidence="3" id="KW-1185">Reference proteome</keyword>
<name>C7ZQG8_FUSV7</name>
<sequence>MASIANTKNIYLLNGPNDWDSFEQSYIMKISAERVYELGRLDDLSQFNTRRIQTPTRPEITNYLARAGPETRSGTTRLERGERTATTVSELHPEDRKSYQIEMALYQQDQRDYNKQADGIGNVLNWMIEKINPHYVETCSPAANGSDEYDNISRFYSNLKAACGIDDALRRKQARKRYFEVLKVASSGTTHWGEWITSWEQAMRIAKLRGVAEAMHPNTWFDDLREALDDHFEVFMRVEEGQNKGKIENGTYQPLNFSAQFRQELQTSQKPDETEEAPPITEESLRSMKRSSSHEDEDRSPSPDGRATERPAKIRRRSQGLQEECILCERIHRHPNTKSCWVAFPEGAPDKYQPSERQIDQWERRLEENEEVRELYKRLQQR</sequence>
<dbReference type="OrthoDB" id="5096467at2759"/>
<dbReference type="OMA" id="MEFSECE"/>
<dbReference type="KEGG" id="nhe:NECHADRAFT_102289"/>
<dbReference type="Proteomes" id="UP000005206">
    <property type="component" value="Unassembled WGS sequence"/>
</dbReference>
<reference evidence="2 3" key="1">
    <citation type="journal article" date="2009" name="PLoS Genet.">
        <title>The genome of Nectria haematococca: contribution of supernumerary chromosomes to gene expansion.</title>
        <authorList>
            <person name="Coleman J.J."/>
            <person name="Rounsley S.D."/>
            <person name="Rodriguez-Carres M."/>
            <person name="Kuo A."/>
            <person name="Wasmann C.C."/>
            <person name="Grimwood J."/>
            <person name="Schmutz J."/>
            <person name="Taga M."/>
            <person name="White G.J."/>
            <person name="Zhou S."/>
            <person name="Schwartz D.C."/>
            <person name="Freitag M."/>
            <person name="Ma L.J."/>
            <person name="Danchin E.G."/>
            <person name="Henrissat B."/>
            <person name="Coutinho P.M."/>
            <person name="Nelson D.R."/>
            <person name="Straney D."/>
            <person name="Napoli C.A."/>
            <person name="Barker B.M."/>
            <person name="Gribskov M."/>
            <person name="Rep M."/>
            <person name="Kroken S."/>
            <person name="Molnar I."/>
            <person name="Rensing C."/>
            <person name="Kennell J.C."/>
            <person name="Zamora J."/>
            <person name="Farman M.L."/>
            <person name="Selker E.U."/>
            <person name="Salamov A."/>
            <person name="Shapiro H."/>
            <person name="Pangilinan J."/>
            <person name="Lindquist E."/>
            <person name="Lamers C."/>
            <person name="Grigoriev I.V."/>
            <person name="Geiser D.M."/>
            <person name="Covert S.F."/>
            <person name="Temporini E."/>
            <person name="Vanetten H.D."/>
        </authorList>
    </citation>
    <scope>NUCLEOTIDE SEQUENCE [LARGE SCALE GENOMIC DNA]</scope>
    <source>
        <strain evidence="3">ATCC MYA-4622 / CBS 123669 / FGSC 9596 / NRRL 45880 / 77-13-4</strain>
    </source>
</reference>
<evidence type="ECO:0000313" key="3">
    <source>
        <dbReference type="Proteomes" id="UP000005206"/>
    </source>
</evidence>
<feature type="region of interest" description="Disordered" evidence="1">
    <location>
        <begin position="265"/>
        <end position="317"/>
    </location>
</feature>
<protein>
    <submittedName>
        <fullName evidence="2">Uncharacterized protein</fullName>
    </submittedName>
</protein>
<dbReference type="eggNOG" id="ENOG502RMUX">
    <property type="taxonomic scope" value="Eukaryota"/>
</dbReference>
<evidence type="ECO:0000256" key="1">
    <source>
        <dbReference type="SAM" id="MobiDB-lite"/>
    </source>
</evidence>
<proteinExistence type="predicted"/>
<accession>C7ZQG8</accession>
<organism evidence="2 3">
    <name type="scientific">Fusarium vanettenii (strain ATCC MYA-4622 / CBS 123669 / FGSC 9596 / NRRL 45880 / 77-13-4)</name>
    <name type="common">Fusarium solani subsp. pisi</name>
    <dbReference type="NCBI Taxonomy" id="660122"/>
    <lineage>
        <taxon>Eukaryota</taxon>
        <taxon>Fungi</taxon>
        <taxon>Dikarya</taxon>
        <taxon>Ascomycota</taxon>
        <taxon>Pezizomycotina</taxon>
        <taxon>Sordariomycetes</taxon>
        <taxon>Hypocreomycetidae</taxon>
        <taxon>Hypocreales</taxon>
        <taxon>Nectriaceae</taxon>
        <taxon>Fusarium</taxon>
        <taxon>Fusarium solani species complex</taxon>
        <taxon>Fusarium vanettenii</taxon>
    </lineage>
</organism>
<dbReference type="AlphaFoldDB" id="C7ZQG8"/>
<dbReference type="STRING" id="660122.C7ZQG8"/>
<dbReference type="HOGENOM" id="CLU_694536_0_0_1"/>
<dbReference type="GeneID" id="9666977"/>
<dbReference type="RefSeq" id="XP_003039458.1">
    <property type="nucleotide sequence ID" value="XM_003039412.1"/>
</dbReference>
<feature type="compositionally biased region" description="Basic and acidic residues" evidence="1">
    <location>
        <begin position="292"/>
        <end position="312"/>
    </location>
</feature>
<evidence type="ECO:0000313" key="2">
    <source>
        <dbReference type="EMBL" id="EEU33745.1"/>
    </source>
</evidence>